<dbReference type="PANTHER" id="PTHR14885:SF3">
    <property type="entry name" value="CILIA- AND FLAGELLA-ASSOCIATED PROTEIN 44"/>
    <property type="match status" value="1"/>
</dbReference>
<evidence type="ECO:0000256" key="3">
    <source>
        <dbReference type="ARBA" id="ARBA00022490"/>
    </source>
</evidence>
<reference evidence="11 12" key="1">
    <citation type="submission" date="2014-04" db="EMBL/GenBank/DDBJ databases">
        <title>Genome evolution of avian class.</title>
        <authorList>
            <person name="Zhang G."/>
            <person name="Li C."/>
        </authorList>
    </citation>
    <scope>NUCLEOTIDE SEQUENCE [LARGE SCALE GENOMIC DNA]</scope>
    <source>
        <strain evidence="11">BGI_N308</strain>
    </source>
</reference>
<accession>A0A093HFS7</accession>
<evidence type="ECO:0000256" key="1">
    <source>
        <dbReference type="ARBA" id="ARBA00004138"/>
    </source>
</evidence>
<proteinExistence type="predicted"/>
<keyword evidence="7" id="KW-0206">Cytoskeleton</keyword>
<keyword evidence="6 9" id="KW-0175">Coiled coil</keyword>
<evidence type="ECO:0000256" key="10">
    <source>
        <dbReference type="SAM" id="MobiDB-lite"/>
    </source>
</evidence>
<name>A0A093HFS7_STRCA</name>
<evidence type="ECO:0000256" key="2">
    <source>
        <dbReference type="ARBA" id="ARBA00004245"/>
    </source>
</evidence>
<dbReference type="PANTHER" id="PTHR14885">
    <property type="entry name" value="CILIA- AND FLAGELLA-ASSOCIATED PROTEIN 43-RELATED"/>
    <property type="match status" value="1"/>
</dbReference>
<dbReference type="Proteomes" id="UP000053584">
    <property type="component" value="Unassembled WGS sequence"/>
</dbReference>
<organism evidence="11 12">
    <name type="scientific">Struthio camelus australis</name>
    <dbReference type="NCBI Taxonomy" id="441894"/>
    <lineage>
        <taxon>Eukaryota</taxon>
        <taxon>Metazoa</taxon>
        <taxon>Chordata</taxon>
        <taxon>Craniata</taxon>
        <taxon>Vertebrata</taxon>
        <taxon>Euteleostomi</taxon>
        <taxon>Archelosauria</taxon>
        <taxon>Archosauria</taxon>
        <taxon>Dinosauria</taxon>
        <taxon>Saurischia</taxon>
        <taxon>Theropoda</taxon>
        <taxon>Coelurosauria</taxon>
        <taxon>Aves</taxon>
        <taxon>Palaeognathae</taxon>
        <taxon>Struthioniformes</taxon>
        <taxon>Struthionidae</taxon>
        <taxon>Struthio</taxon>
    </lineage>
</organism>
<dbReference type="AlphaFoldDB" id="A0A093HFS7"/>
<protein>
    <submittedName>
        <fullName evidence="11">Uncharacterized protein</fullName>
    </submittedName>
</protein>
<evidence type="ECO:0000256" key="6">
    <source>
        <dbReference type="ARBA" id="ARBA00023054"/>
    </source>
</evidence>
<feature type="coiled-coil region" evidence="9">
    <location>
        <begin position="125"/>
        <end position="173"/>
    </location>
</feature>
<keyword evidence="8" id="KW-0966">Cell projection</keyword>
<evidence type="ECO:0000256" key="7">
    <source>
        <dbReference type="ARBA" id="ARBA00023212"/>
    </source>
</evidence>
<feature type="non-terminal residue" evidence="11">
    <location>
        <position position="346"/>
    </location>
</feature>
<dbReference type="EMBL" id="KL206341">
    <property type="protein sequence ID" value="KFV81473.1"/>
    <property type="molecule type" value="Genomic_DNA"/>
</dbReference>
<evidence type="ECO:0000256" key="4">
    <source>
        <dbReference type="ARBA" id="ARBA00022574"/>
    </source>
</evidence>
<keyword evidence="4" id="KW-0853">WD repeat</keyword>
<evidence type="ECO:0000313" key="11">
    <source>
        <dbReference type="EMBL" id="KFV81473.1"/>
    </source>
</evidence>
<feature type="coiled-coil region" evidence="9">
    <location>
        <begin position="215"/>
        <end position="263"/>
    </location>
</feature>
<dbReference type="GO" id="GO:0005856">
    <property type="term" value="C:cytoskeleton"/>
    <property type="evidence" value="ECO:0007669"/>
    <property type="project" value="UniProtKB-SubCell"/>
</dbReference>
<gene>
    <name evidence="11" type="ORF">N308_09781</name>
</gene>
<feature type="compositionally biased region" description="Acidic residues" evidence="10">
    <location>
        <begin position="62"/>
        <end position="95"/>
    </location>
</feature>
<comment type="subcellular location">
    <subcellularLocation>
        <location evidence="1">Cell projection</location>
        <location evidence="1">Cilium</location>
    </subcellularLocation>
    <subcellularLocation>
        <location evidence="2">Cytoplasm</location>
        <location evidence="2">Cytoskeleton</location>
    </subcellularLocation>
</comment>
<sequence>KLNSCLAQMEDRKHEIAKLQDCEKALYTTFQASLGENNKFARFLTKVLKKKIKRIKKKEVEREADEEDESEEESDEETSLESDEDDSGSEDEIFDDSVCPKDCDEALFQNTIQLREERLDIENALIEQKKVADNLRKEYDALAKKAKAVEASLDTAEGELEAFQREKQQRLNELHVVVPLKLHQVEYLVDGEIPNDLSQALVFTNQSLGHLQKRIVDLQNEKIMQREIYKKARQQHKHLLQDKKEMEANIQRLEEKCNKLMMTKFGQLVDLEALQAHSVNTHLEELKVQMMEKEYVHSQELKEWEERILDLRQQLMMLTKENTIKLQQLNQFCLEKQQLETKLDSL</sequence>
<keyword evidence="3" id="KW-0963">Cytoplasm</keyword>
<evidence type="ECO:0000256" key="9">
    <source>
        <dbReference type="SAM" id="Coils"/>
    </source>
</evidence>
<evidence type="ECO:0000256" key="8">
    <source>
        <dbReference type="ARBA" id="ARBA00023273"/>
    </source>
</evidence>
<dbReference type="GO" id="GO:0005929">
    <property type="term" value="C:cilium"/>
    <property type="evidence" value="ECO:0007669"/>
    <property type="project" value="UniProtKB-SubCell"/>
</dbReference>
<evidence type="ECO:0000256" key="5">
    <source>
        <dbReference type="ARBA" id="ARBA00022737"/>
    </source>
</evidence>
<keyword evidence="12" id="KW-1185">Reference proteome</keyword>
<keyword evidence="5" id="KW-0677">Repeat</keyword>
<evidence type="ECO:0000313" key="12">
    <source>
        <dbReference type="Proteomes" id="UP000053584"/>
    </source>
</evidence>
<feature type="region of interest" description="Disordered" evidence="10">
    <location>
        <begin position="52"/>
        <end position="95"/>
    </location>
</feature>
<feature type="non-terminal residue" evidence="11">
    <location>
        <position position="1"/>
    </location>
</feature>